<keyword evidence="1" id="KW-0175">Coiled coil</keyword>
<dbReference type="Proteomes" id="UP001642540">
    <property type="component" value="Unassembled WGS sequence"/>
</dbReference>
<protein>
    <recommendedName>
        <fullName evidence="5">Gustatory receptor</fullName>
    </recommendedName>
</protein>
<dbReference type="EMBL" id="CAXLJM020000021">
    <property type="protein sequence ID" value="CAL8087603.1"/>
    <property type="molecule type" value="Genomic_DNA"/>
</dbReference>
<sequence>MMLNSSTFFTNFLSSFLIGSKYFGASLFQYNRKSRKLEIRESEWFQKQFQFRLNFAWLLTLYSVWETYQFRRKWKAQQKSGDSLADAETDTTITLQLFYIGCFTAFTYVNQVHMKKQKEIRNLYNAMQSFENEYIDYQNKKGPPFSSKLFLLYTVLVIIPVQAGRALIIYTFPCVLDVVASSQIPECKLEENASGLAKMTSSHSFELTKMVVIIMNFTIYGGFYFGFIAELVCFSHIPGVFINQQIQAANRYMKDKTKSPYKKVLFFRQLQLMLISHNWIHKSYAVVAALGQSVFLMTICLYCLVNLHASLLPVHVSFFLSTAAQCFTTIIAVGGTLGDVYSNSGQLLEDIKAEIPLQKNTWFRRSFKSWPVQKIRFGQVNFLDRLSPVTLVDFSINLTLNMVLVKSA</sequence>
<keyword evidence="2" id="KW-0812">Transmembrane</keyword>
<proteinExistence type="predicted"/>
<comment type="caution">
    <text evidence="3">The sequence shown here is derived from an EMBL/GenBank/DDBJ whole genome shotgun (WGS) entry which is preliminary data.</text>
</comment>
<organism evidence="3 4">
    <name type="scientific">Orchesella dallaii</name>
    <dbReference type="NCBI Taxonomy" id="48710"/>
    <lineage>
        <taxon>Eukaryota</taxon>
        <taxon>Metazoa</taxon>
        <taxon>Ecdysozoa</taxon>
        <taxon>Arthropoda</taxon>
        <taxon>Hexapoda</taxon>
        <taxon>Collembola</taxon>
        <taxon>Entomobryomorpha</taxon>
        <taxon>Entomobryoidea</taxon>
        <taxon>Orchesellidae</taxon>
        <taxon>Orchesellinae</taxon>
        <taxon>Orchesella</taxon>
    </lineage>
</organism>
<keyword evidence="4" id="KW-1185">Reference proteome</keyword>
<reference evidence="3 4" key="1">
    <citation type="submission" date="2024-08" db="EMBL/GenBank/DDBJ databases">
        <authorList>
            <person name="Cucini C."/>
            <person name="Frati F."/>
        </authorList>
    </citation>
    <scope>NUCLEOTIDE SEQUENCE [LARGE SCALE GENOMIC DNA]</scope>
</reference>
<feature type="transmembrane region" description="Helical" evidence="2">
    <location>
        <begin position="286"/>
        <end position="305"/>
    </location>
</feature>
<feature type="transmembrane region" description="Helical" evidence="2">
    <location>
        <begin position="12"/>
        <end position="30"/>
    </location>
</feature>
<feature type="transmembrane region" description="Helical" evidence="2">
    <location>
        <begin position="317"/>
        <end position="337"/>
    </location>
</feature>
<evidence type="ECO:0000313" key="4">
    <source>
        <dbReference type="Proteomes" id="UP001642540"/>
    </source>
</evidence>
<accession>A0ABP1Q338</accession>
<feature type="coiled-coil region" evidence="1">
    <location>
        <begin position="113"/>
        <end position="140"/>
    </location>
</feature>
<feature type="transmembrane region" description="Helical" evidence="2">
    <location>
        <begin position="217"/>
        <end position="243"/>
    </location>
</feature>
<keyword evidence="2" id="KW-1133">Transmembrane helix</keyword>
<evidence type="ECO:0000313" key="3">
    <source>
        <dbReference type="EMBL" id="CAL8087603.1"/>
    </source>
</evidence>
<feature type="transmembrane region" description="Helical" evidence="2">
    <location>
        <begin position="91"/>
        <end position="109"/>
    </location>
</feature>
<name>A0ABP1Q338_9HEXA</name>
<evidence type="ECO:0000256" key="1">
    <source>
        <dbReference type="SAM" id="Coils"/>
    </source>
</evidence>
<evidence type="ECO:0000256" key="2">
    <source>
        <dbReference type="SAM" id="Phobius"/>
    </source>
</evidence>
<evidence type="ECO:0008006" key="5">
    <source>
        <dbReference type="Google" id="ProtNLM"/>
    </source>
</evidence>
<keyword evidence="2" id="KW-0472">Membrane</keyword>
<feature type="transmembrane region" description="Helical" evidence="2">
    <location>
        <begin position="150"/>
        <end position="172"/>
    </location>
</feature>
<gene>
    <name evidence="3" type="ORF">ODALV1_LOCUS6796</name>
</gene>